<evidence type="ECO:0000256" key="1">
    <source>
        <dbReference type="SAM" id="Phobius"/>
    </source>
</evidence>
<dbReference type="RefSeq" id="WP_168911679.1">
    <property type="nucleotide sequence ID" value="NZ_JABACI010000001.1"/>
</dbReference>
<evidence type="ECO:0000313" key="2">
    <source>
        <dbReference type="EMBL" id="NLP83247.1"/>
    </source>
</evidence>
<accession>A0ABX1K8C4</accession>
<protein>
    <recommendedName>
        <fullName evidence="4">Integral membrane protein</fullName>
    </recommendedName>
</protein>
<comment type="caution">
    <text evidence="2">The sequence shown here is derived from an EMBL/GenBank/DDBJ whole genome shotgun (WGS) entry which is preliminary data.</text>
</comment>
<feature type="transmembrane region" description="Helical" evidence="1">
    <location>
        <begin position="103"/>
        <end position="124"/>
    </location>
</feature>
<organism evidence="2 3">
    <name type="scientific">Microbacterium salsuginis</name>
    <dbReference type="NCBI Taxonomy" id="2722803"/>
    <lineage>
        <taxon>Bacteria</taxon>
        <taxon>Bacillati</taxon>
        <taxon>Actinomycetota</taxon>
        <taxon>Actinomycetes</taxon>
        <taxon>Micrococcales</taxon>
        <taxon>Microbacteriaceae</taxon>
        <taxon>Microbacterium</taxon>
    </lineage>
</organism>
<keyword evidence="1" id="KW-1133">Transmembrane helix</keyword>
<keyword evidence="3" id="KW-1185">Reference proteome</keyword>
<sequence>MNSSNTQNSVERGYRLWFLIDGVVTGANAAAYLVLSQVLPGLLGSTAVLYLTVGVVLALVTAGLLTVAWSKSRRGTLAVLLIFINFAWAAASLVSAVANPFGFTAIGVIWTVAQAIIVLGFGLLQVRALRAARVGQADALRITKV</sequence>
<feature type="transmembrane region" description="Helical" evidence="1">
    <location>
        <begin position="76"/>
        <end position="97"/>
    </location>
</feature>
<name>A0ABX1K8C4_9MICO</name>
<keyword evidence="1" id="KW-0812">Transmembrane</keyword>
<proteinExistence type="predicted"/>
<feature type="transmembrane region" description="Helical" evidence="1">
    <location>
        <begin position="16"/>
        <end position="35"/>
    </location>
</feature>
<reference evidence="2 3" key="1">
    <citation type="submission" date="2020-04" db="EMBL/GenBank/DDBJ databases">
        <title>CFH 90308 Microbacterium sp.</title>
        <authorList>
            <person name="Nie G."/>
            <person name="Ming H."/>
            <person name="Xia T."/>
        </authorList>
    </citation>
    <scope>NUCLEOTIDE SEQUENCE [LARGE SCALE GENOMIC DNA]</scope>
    <source>
        <strain evidence="2 3">CFH 90308</strain>
    </source>
</reference>
<feature type="transmembrane region" description="Helical" evidence="1">
    <location>
        <begin position="47"/>
        <end position="69"/>
    </location>
</feature>
<evidence type="ECO:0000313" key="3">
    <source>
        <dbReference type="Proteomes" id="UP001429745"/>
    </source>
</evidence>
<keyword evidence="1" id="KW-0472">Membrane</keyword>
<evidence type="ECO:0008006" key="4">
    <source>
        <dbReference type="Google" id="ProtNLM"/>
    </source>
</evidence>
<dbReference type="Proteomes" id="UP001429745">
    <property type="component" value="Unassembled WGS sequence"/>
</dbReference>
<dbReference type="EMBL" id="JABACI010000001">
    <property type="protein sequence ID" value="NLP83247.1"/>
    <property type="molecule type" value="Genomic_DNA"/>
</dbReference>
<gene>
    <name evidence="2" type="ORF">HF576_05260</name>
</gene>